<organism evidence="2 3">
    <name type="scientific">Ramazzottius varieornatus</name>
    <name type="common">Water bear</name>
    <name type="synonym">Tardigrade</name>
    <dbReference type="NCBI Taxonomy" id="947166"/>
    <lineage>
        <taxon>Eukaryota</taxon>
        <taxon>Metazoa</taxon>
        <taxon>Ecdysozoa</taxon>
        <taxon>Tardigrada</taxon>
        <taxon>Eutardigrada</taxon>
        <taxon>Parachela</taxon>
        <taxon>Hypsibioidea</taxon>
        <taxon>Ramazzottiidae</taxon>
        <taxon>Ramazzottius</taxon>
    </lineage>
</organism>
<evidence type="ECO:0000313" key="2">
    <source>
        <dbReference type="EMBL" id="GAV02972.1"/>
    </source>
</evidence>
<dbReference type="EMBL" id="BDGG01000009">
    <property type="protein sequence ID" value="GAV02972.1"/>
    <property type="molecule type" value="Genomic_DNA"/>
</dbReference>
<gene>
    <name evidence="2" type="primary">RvY_13467-1</name>
    <name evidence="2" type="synonym">RvY_13467.1</name>
    <name evidence="2" type="ORF">RvY_13467</name>
</gene>
<feature type="compositionally biased region" description="Polar residues" evidence="1">
    <location>
        <begin position="9"/>
        <end position="32"/>
    </location>
</feature>
<proteinExistence type="predicted"/>
<evidence type="ECO:0000256" key="1">
    <source>
        <dbReference type="SAM" id="MobiDB-lite"/>
    </source>
</evidence>
<comment type="caution">
    <text evidence="2">The sequence shown here is derived from an EMBL/GenBank/DDBJ whole genome shotgun (WGS) entry which is preliminary data.</text>
</comment>
<accession>A0A1D1VMX8</accession>
<keyword evidence="3" id="KW-1185">Reference proteome</keyword>
<protein>
    <submittedName>
        <fullName evidence="2">Uncharacterized protein</fullName>
    </submittedName>
</protein>
<feature type="region of interest" description="Disordered" evidence="1">
    <location>
        <begin position="1"/>
        <end position="65"/>
    </location>
</feature>
<evidence type="ECO:0000313" key="3">
    <source>
        <dbReference type="Proteomes" id="UP000186922"/>
    </source>
</evidence>
<dbReference type="AlphaFoldDB" id="A0A1D1VMX8"/>
<name>A0A1D1VMX8_RAMVA</name>
<dbReference type="Proteomes" id="UP000186922">
    <property type="component" value="Unassembled WGS sequence"/>
</dbReference>
<sequence>MKGGMVVRSSRNAKSETNQSSRENLRTRNMVTRSRMLHGRSSQPGMANGQDGNAIKETYEDVYCT</sequence>
<reference evidence="2 3" key="1">
    <citation type="journal article" date="2016" name="Nat. Commun.">
        <title>Extremotolerant tardigrade genome and improved radiotolerance of human cultured cells by tardigrade-unique protein.</title>
        <authorList>
            <person name="Hashimoto T."/>
            <person name="Horikawa D.D."/>
            <person name="Saito Y."/>
            <person name="Kuwahara H."/>
            <person name="Kozuka-Hata H."/>
            <person name="Shin-I T."/>
            <person name="Minakuchi Y."/>
            <person name="Ohishi K."/>
            <person name="Motoyama A."/>
            <person name="Aizu T."/>
            <person name="Enomoto A."/>
            <person name="Kondo K."/>
            <person name="Tanaka S."/>
            <person name="Hara Y."/>
            <person name="Koshikawa S."/>
            <person name="Sagara H."/>
            <person name="Miura T."/>
            <person name="Yokobori S."/>
            <person name="Miyagawa K."/>
            <person name="Suzuki Y."/>
            <person name="Kubo T."/>
            <person name="Oyama M."/>
            <person name="Kohara Y."/>
            <person name="Fujiyama A."/>
            <person name="Arakawa K."/>
            <person name="Katayama T."/>
            <person name="Toyoda A."/>
            <person name="Kunieda T."/>
        </authorList>
    </citation>
    <scope>NUCLEOTIDE SEQUENCE [LARGE SCALE GENOMIC DNA]</scope>
    <source>
        <strain evidence="2 3">YOKOZUNA-1</strain>
    </source>
</reference>